<keyword evidence="1 3" id="KW-0853">WD repeat</keyword>
<dbReference type="PROSITE" id="PS50082">
    <property type="entry name" value="WD_REPEATS_2"/>
    <property type="match status" value="4"/>
</dbReference>
<dbReference type="SUPFAM" id="SSF50978">
    <property type="entry name" value="WD40 repeat-like"/>
    <property type="match status" value="1"/>
</dbReference>
<proteinExistence type="predicted"/>
<dbReference type="EMBL" id="ASPP01000870">
    <property type="protein sequence ID" value="ETO36234.1"/>
    <property type="molecule type" value="Genomic_DNA"/>
</dbReference>
<dbReference type="PROSITE" id="PS00678">
    <property type="entry name" value="WD_REPEATS_1"/>
    <property type="match status" value="4"/>
</dbReference>
<feature type="repeat" description="WD" evidence="3">
    <location>
        <begin position="242"/>
        <end position="277"/>
    </location>
</feature>
<protein>
    <submittedName>
        <fullName evidence="4">Uncharacterized protein</fullName>
    </submittedName>
</protein>
<dbReference type="PRINTS" id="PR00320">
    <property type="entry name" value="GPROTEINBRPT"/>
</dbReference>
<comment type="caution">
    <text evidence="4">The sequence shown here is derived from an EMBL/GenBank/DDBJ whole genome shotgun (WGS) entry which is preliminary data.</text>
</comment>
<dbReference type="InterPro" id="IPR001680">
    <property type="entry name" value="WD40_rpt"/>
</dbReference>
<evidence type="ECO:0000313" key="4">
    <source>
        <dbReference type="EMBL" id="ETO36234.1"/>
    </source>
</evidence>
<dbReference type="OrthoDB" id="538223at2759"/>
<feature type="repeat" description="WD" evidence="3">
    <location>
        <begin position="10"/>
        <end position="51"/>
    </location>
</feature>
<dbReference type="Gene3D" id="2.130.10.10">
    <property type="entry name" value="YVTN repeat-like/Quinoprotein amine dehydrogenase"/>
    <property type="match status" value="2"/>
</dbReference>
<dbReference type="CDD" id="cd00200">
    <property type="entry name" value="WD40"/>
    <property type="match status" value="1"/>
</dbReference>
<dbReference type="PROSITE" id="PS50294">
    <property type="entry name" value="WD_REPEATS_REGION"/>
    <property type="match status" value="4"/>
</dbReference>
<reference evidence="4 5" key="1">
    <citation type="journal article" date="2013" name="Curr. Biol.">
        <title>The Genome of the Foraminiferan Reticulomyxa filosa.</title>
        <authorList>
            <person name="Glockner G."/>
            <person name="Hulsmann N."/>
            <person name="Schleicher M."/>
            <person name="Noegel A.A."/>
            <person name="Eichinger L."/>
            <person name="Gallinger C."/>
            <person name="Pawlowski J."/>
            <person name="Sierra R."/>
            <person name="Euteneuer U."/>
            <person name="Pillet L."/>
            <person name="Moustafa A."/>
            <person name="Platzer M."/>
            <person name="Groth M."/>
            <person name="Szafranski K."/>
            <person name="Schliwa M."/>
        </authorList>
    </citation>
    <scope>NUCLEOTIDE SEQUENCE [LARGE SCALE GENOMIC DNA]</scope>
</reference>
<evidence type="ECO:0000256" key="2">
    <source>
        <dbReference type="ARBA" id="ARBA00022737"/>
    </source>
</evidence>
<dbReference type="SMART" id="SM00320">
    <property type="entry name" value="WD40"/>
    <property type="match status" value="6"/>
</dbReference>
<dbReference type="Pfam" id="PF00400">
    <property type="entry name" value="WD40"/>
    <property type="match status" value="4"/>
</dbReference>
<feature type="repeat" description="WD" evidence="3">
    <location>
        <begin position="94"/>
        <end position="135"/>
    </location>
</feature>
<evidence type="ECO:0000256" key="3">
    <source>
        <dbReference type="PROSITE-ProRule" id="PRU00221"/>
    </source>
</evidence>
<gene>
    <name evidence="4" type="ORF">RFI_00828</name>
</gene>
<dbReference type="PANTHER" id="PTHR19879:SF9">
    <property type="entry name" value="TRANSCRIPTION INITIATION FACTOR TFIID SUBUNIT 5"/>
    <property type="match status" value="1"/>
</dbReference>
<sequence>MKYFKPSHIMLQNSSCVTNARFLPDGKQIISSALDGVIRIWDVKTGKQVQLLENGPSFASDLQFSRDGNRVVFCLGGTNIRLWDIKAGQTSKKLHGHTRNVTSVQFSPDGNMIASSSVDATIRLWDVTSTQQIQVLEGHVDCVNYVAFSTDSRQLIKTLLGHSSGVNKAKFSQNGKFVVSCSVDFTTGIWNVESGQLIISRKDYPFAMDAQFFPDGQTVVSYLSNNQIQLIDVKLGMDVQVLRGHWENITGIDISSDGNLILSSSNDSTVRLWEALL</sequence>
<keyword evidence="2" id="KW-0677">Repeat</keyword>
<evidence type="ECO:0000256" key="1">
    <source>
        <dbReference type="ARBA" id="ARBA00022574"/>
    </source>
</evidence>
<feature type="repeat" description="WD" evidence="3">
    <location>
        <begin position="159"/>
        <end position="200"/>
    </location>
</feature>
<dbReference type="InterPro" id="IPR015943">
    <property type="entry name" value="WD40/YVTN_repeat-like_dom_sf"/>
</dbReference>
<dbReference type="InterPro" id="IPR036322">
    <property type="entry name" value="WD40_repeat_dom_sf"/>
</dbReference>
<organism evidence="4 5">
    <name type="scientific">Reticulomyxa filosa</name>
    <dbReference type="NCBI Taxonomy" id="46433"/>
    <lineage>
        <taxon>Eukaryota</taxon>
        <taxon>Sar</taxon>
        <taxon>Rhizaria</taxon>
        <taxon>Retaria</taxon>
        <taxon>Foraminifera</taxon>
        <taxon>Monothalamids</taxon>
        <taxon>Reticulomyxidae</taxon>
        <taxon>Reticulomyxa</taxon>
    </lineage>
</organism>
<name>X6PDU7_RETFI</name>
<dbReference type="AlphaFoldDB" id="X6PDU7"/>
<dbReference type="InterPro" id="IPR019775">
    <property type="entry name" value="WD40_repeat_CS"/>
</dbReference>
<accession>X6PDU7</accession>
<dbReference type="Proteomes" id="UP000023152">
    <property type="component" value="Unassembled WGS sequence"/>
</dbReference>
<keyword evidence="5" id="KW-1185">Reference proteome</keyword>
<dbReference type="PANTHER" id="PTHR19879">
    <property type="entry name" value="TRANSCRIPTION INITIATION FACTOR TFIID"/>
    <property type="match status" value="1"/>
</dbReference>
<dbReference type="InterPro" id="IPR020472">
    <property type="entry name" value="WD40_PAC1"/>
</dbReference>
<evidence type="ECO:0000313" key="5">
    <source>
        <dbReference type="Proteomes" id="UP000023152"/>
    </source>
</evidence>